<keyword evidence="12" id="KW-1185">Reference proteome</keyword>
<dbReference type="NCBIfam" id="TIGR00546">
    <property type="entry name" value="lnt"/>
    <property type="match status" value="1"/>
</dbReference>
<name>A0A938YCY6_9ACTN</name>
<proteinExistence type="inferred from homology"/>
<gene>
    <name evidence="8 11" type="primary">lnt</name>
    <name evidence="11" type="ORF">JL106_01230</name>
</gene>
<dbReference type="GO" id="GO:0005886">
    <property type="term" value="C:plasma membrane"/>
    <property type="evidence" value="ECO:0007669"/>
    <property type="project" value="UniProtKB-SubCell"/>
</dbReference>
<dbReference type="InterPro" id="IPR036526">
    <property type="entry name" value="C-N_Hydrolase_sf"/>
</dbReference>
<dbReference type="InterPro" id="IPR045378">
    <property type="entry name" value="LNT_N"/>
</dbReference>
<feature type="region of interest" description="Disordered" evidence="9">
    <location>
        <begin position="1"/>
        <end position="39"/>
    </location>
</feature>
<keyword evidence="5 8" id="KW-1133">Transmembrane helix</keyword>
<comment type="pathway">
    <text evidence="8">Protein modification; lipoprotein biosynthesis (N-acyl transfer).</text>
</comment>
<evidence type="ECO:0000256" key="9">
    <source>
        <dbReference type="SAM" id="MobiDB-lite"/>
    </source>
</evidence>
<evidence type="ECO:0000256" key="3">
    <source>
        <dbReference type="ARBA" id="ARBA00022679"/>
    </source>
</evidence>
<organism evidence="11 12">
    <name type="scientific">Nakamurella leprariae</name>
    <dbReference type="NCBI Taxonomy" id="2803911"/>
    <lineage>
        <taxon>Bacteria</taxon>
        <taxon>Bacillati</taxon>
        <taxon>Actinomycetota</taxon>
        <taxon>Actinomycetes</taxon>
        <taxon>Nakamurellales</taxon>
        <taxon>Nakamurellaceae</taxon>
        <taxon>Nakamurella</taxon>
    </lineage>
</organism>
<dbReference type="GO" id="GO:0042158">
    <property type="term" value="P:lipoprotein biosynthetic process"/>
    <property type="evidence" value="ECO:0007669"/>
    <property type="project" value="UniProtKB-UniRule"/>
</dbReference>
<dbReference type="EC" id="2.3.1.269" evidence="8"/>
<accession>A0A938YCY6</accession>
<keyword evidence="6 8" id="KW-0472">Membrane</keyword>
<feature type="transmembrane region" description="Helical" evidence="8">
    <location>
        <begin position="99"/>
        <end position="117"/>
    </location>
</feature>
<dbReference type="CDD" id="cd07571">
    <property type="entry name" value="ALP_N-acyl_transferase"/>
    <property type="match status" value="1"/>
</dbReference>
<evidence type="ECO:0000313" key="12">
    <source>
        <dbReference type="Proteomes" id="UP000663792"/>
    </source>
</evidence>
<evidence type="ECO:0000256" key="7">
    <source>
        <dbReference type="ARBA" id="ARBA00023315"/>
    </source>
</evidence>
<keyword evidence="3 8" id="KW-0808">Transferase</keyword>
<keyword evidence="2 8" id="KW-1003">Cell membrane</keyword>
<feature type="transmembrane region" description="Helical" evidence="8">
    <location>
        <begin position="205"/>
        <end position="234"/>
    </location>
</feature>
<dbReference type="PANTHER" id="PTHR38686">
    <property type="entry name" value="APOLIPOPROTEIN N-ACYLTRANSFERASE"/>
    <property type="match status" value="1"/>
</dbReference>
<dbReference type="PROSITE" id="PS51318">
    <property type="entry name" value="TAT"/>
    <property type="match status" value="1"/>
</dbReference>
<evidence type="ECO:0000256" key="8">
    <source>
        <dbReference type="HAMAP-Rule" id="MF_01148"/>
    </source>
</evidence>
<comment type="caution">
    <text evidence="11">The sequence shown here is derived from an EMBL/GenBank/DDBJ whole genome shotgun (WGS) entry which is preliminary data.</text>
</comment>
<feature type="transmembrane region" description="Helical" evidence="8">
    <location>
        <begin position="52"/>
        <end position="70"/>
    </location>
</feature>
<comment type="similarity">
    <text evidence="8">Belongs to the CN hydrolase family. Apolipoprotein N-acyltransferase subfamily.</text>
</comment>
<dbReference type="EMBL" id="JAERWK010000002">
    <property type="protein sequence ID" value="MBM9465899.1"/>
    <property type="molecule type" value="Genomic_DNA"/>
</dbReference>
<evidence type="ECO:0000313" key="11">
    <source>
        <dbReference type="EMBL" id="MBM9465899.1"/>
    </source>
</evidence>
<dbReference type="Pfam" id="PF20154">
    <property type="entry name" value="LNT_N"/>
    <property type="match status" value="1"/>
</dbReference>
<dbReference type="RefSeq" id="WP_205258854.1">
    <property type="nucleotide sequence ID" value="NZ_JAERWK010000002.1"/>
</dbReference>
<dbReference type="PROSITE" id="PS50263">
    <property type="entry name" value="CN_HYDROLASE"/>
    <property type="match status" value="1"/>
</dbReference>
<feature type="domain" description="CN hydrolase" evidence="10">
    <location>
        <begin position="290"/>
        <end position="546"/>
    </location>
</feature>
<keyword evidence="4 8" id="KW-0812">Transmembrane</keyword>
<feature type="transmembrane region" description="Helical" evidence="8">
    <location>
        <begin position="562"/>
        <end position="581"/>
    </location>
</feature>
<feature type="transmembrane region" description="Helical" evidence="8">
    <location>
        <begin position="123"/>
        <end position="145"/>
    </location>
</feature>
<dbReference type="InterPro" id="IPR004563">
    <property type="entry name" value="Apolipo_AcylTrfase"/>
</dbReference>
<protein>
    <recommendedName>
        <fullName evidence="8">Apolipoprotein N-acyltransferase</fullName>
        <shortName evidence="8">ALP N-acyltransferase</shortName>
        <ecNumber evidence="8">2.3.1.269</ecNumber>
    </recommendedName>
</protein>
<feature type="transmembrane region" description="Helical" evidence="8">
    <location>
        <begin position="165"/>
        <end position="185"/>
    </location>
</feature>
<dbReference type="Pfam" id="PF00795">
    <property type="entry name" value="CN_hydrolase"/>
    <property type="match status" value="1"/>
</dbReference>
<evidence type="ECO:0000256" key="1">
    <source>
        <dbReference type="ARBA" id="ARBA00004651"/>
    </source>
</evidence>
<keyword evidence="7 8" id="KW-0012">Acyltransferase</keyword>
<evidence type="ECO:0000256" key="2">
    <source>
        <dbReference type="ARBA" id="ARBA00022475"/>
    </source>
</evidence>
<dbReference type="AlphaFoldDB" id="A0A938YCY6"/>
<evidence type="ECO:0000256" key="5">
    <source>
        <dbReference type="ARBA" id="ARBA00022989"/>
    </source>
</evidence>
<comment type="catalytic activity">
    <reaction evidence="8">
        <text>N-terminal S-1,2-diacyl-sn-glyceryl-L-cysteinyl-[lipoprotein] + a glycerophospholipid = N-acyl-S-1,2-diacyl-sn-glyceryl-L-cysteinyl-[lipoprotein] + a 2-acyl-sn-glycero-3-phospholipid + H(+)</text>
        <dbReference type="Rhea" id="RHEA:48228"/>
        <dbReference type="Rhea" id="RHEA-COMP:14681"/>
        <dbReference type="Rhea" id="RHEA-COMP:14684"/>
        <dbReference type="ChEBI" id="CHEBI:15378"/>
        <dbReference type="ChEBI" id="CHEBI:136912"/>
        <dbReference type="ChEBI" id="CHEBI:140656"/>
        <dbReference type="ChEBI" id="CHEBI:140657"/>
        <dbReference type="ChEBI" id="CHEBI:140660"/>
        <dbReference type="EC" id="2.3.1.269"/>
    </reaction>
</comment>
<feature type="transmembrane region" description="Helical" evidence="8">
    <location>
        <begin position="246"/>
        <end position="268"/>
    </location>
</feature>
<comment type="function">
    <text evidence="8">Catalyzes the phospholipid dependent N-acylation of the N-terminal cysteine of apolipoprotein, the last step in lipoprotein maturation.</text>
</comment>
<evidence type="ECO:0000256" key="4">
    <source>
        <dbReference type="ARBA" id="ARBA00022692"/>
    </source>
</evidence>
<dbReference type="Gene3D" id="3.60.110.10">
    <property type="entry name" value="Carbon-nitrogen hydrolase"/>
    <property type="match status" value="1"/>
</dbReference>
<evidence type="ECO:0000259" key="10">
    <source>
        <dbReference type="PROSITE" id="PS50263"/>
    </source>
</evidence>
<feature type="transmembrane region" description="Helical" evidence="8">
    <location>
        <begin position="76"/>
        <end position="92"/>
    </location>
</feature>
<dbReference type="GO" id="GO:0016410">
    <property type="term" value="F:N-acyltransferase activity"/>
    <property type="evidence" value="ECO:0007669"/>
    <property type="project" value="UniProtKB-UniRule"/>
</dbReference>
<reference evidence="11" key="1">
    <citation type="submission" date="2021-01" db="EMBL/GenBank/DDBJ databases">
        <title>YIM 132084 draft genome.</title>
        <authorList>
            <person name="An D."/>
        </authorList>
    </citation>
    <scope>NUCLEOTIDE SEQUENCE</scope>
    <source>
        <strain evidence="11">YIM 132084</strain>
    </source>
</reference>
<comment type="subcellular location">
    <subcellularLocation>
        <location evidence="1 8">Cell membrane</location>
        <topology evidence="1 8">Multi-pass membrane protein</topology>
    </subcellularLocation>
</comment>
<sequence length="591" mass="61938">MRASTEPDPPGSADPANEPEDGTPARATPRPPRSVRSAAHWSTRRRALRGAGGLRILAAALGGLALYAAYAPSTRWWAAIVGLGLLGVAVHGRRWRPALGLGLVFGLAFYLPLLSWTSVYVGVVAVTLSVAEALLTALVGPAISVASRVGRRSVPPGQARPARDWIWPLLSATIWVAGEALRARFPFGGFPWGGIGFSQPDGPLLPVAAVLGAAGLTFGTALAGFGLSAVAVAVRRWRAGGAQPGHRGVLALLVATAVTAVPLLGGLASRPAVLTEERLADTPRSTIAVIQGNVPQAGLEFNAQRRAVTRLHAEQTHALAAAVRAGTAAAPRLVVWPENASDIDPYLDPVAAEMISSAARDIGVPVLVGAVVDAPDDAPGQHETARGTYNMGIVWDPVTGPGDTYTKRHPVPFAEYMPYRSFFRIFSSWVDRAGYFLPGDAPGNLEVAGVHIGDVICFEVVYEHLVRDVVDGGAQVLVVQTNNATFGWTDETYQQQAMSRVRAVEHGREVLIAATSGVSAVIRPDGSVESTVPLFTPGFMTPSVPLISQRTLGSVLGAPVEWAITALAVVVLGGAAIGGVVRRTRERTRSS</sequence>
<evidence type="ECO:0000256" key="6">
    <source>
        <dbReference type="ARBA" id="ARBA00023136"/>
    </source>
</evidence>
<dbReference type="Proteomes" id="UP000663792">
    <property type="component" value="Unassembled WGS sequence"/>
</dbReference>
<dbReference type="SUPFAM" id="SSF56317">
    <property type="entry name" value="Carbon-nitrogen hydrolase"/>
    <property type="match status" value="1"/>
</dbReference>
<dbReference type="PANTHER" id="PTHR38686:SF1">
    <property type="entry name" value="APOLIPOPROTEIN N-ACYLTRANSFERASE"/>
    <property type="match status" value="1"/>
</dbReference>
<feature type="compositionally biased region" description="Low complexity" evidence="9">
    <location>
        <begin position="24"/>
        <end position="39"/>
    </location>
</feature>
<dbReference type="InterPro" id="IPR003010">
    <property type="entry name" value="C-N_Hydrolase"/>
</dbReference>
<dbReference type="HAMAP" id="MF_01148">
    <property type="entry name" value="Lnt"/>
    <property type="match status" value="1"/>
</dbReference>
<dbReference type="InterPro" id="IPR006311">
    <property type="entry name" value="TAT_signal"/>
</dbReference>